<feature type="region of interest" description="Disordered" evidence="16">
    <location>
        <begin position="1244"/>
        <end position="1268"/>
    </location>
</feature>
<evidence type="ECO:0000256" key="1">
    <source>
        <dbReference type="ARBA" id="ARBA00004221"/>
    </source>
</evidence>
<evidence type="ECO:0000259" key="18">
    <source>
        <dbReference type="PROSITE" id="PS50020"/>
    </source>
</evidence>
<dbReference type="Gene3D" id="2.20.70.10">
    <property type="match status" value="2"/>
</dbReference>
<reference evidence="20" key="1">
    <citation type="submission" date="2025-08" db="UniProtKB">
        <authorList>
            <consortium name="RefSeq"/>
        </authorList>
    </citation>
    <scope>IDENTIFICATION</scope>
</reference>
<feature type="region of interest" description="Disordered" evidence="16">
    <location>
        <begin position="1581"/>
        <end position="1627"/>
    </location>
</feature>
<evidence type="ECO:0000313" key="19">
    <source>
        <dbReference type="Proteomes" id="UP000694888"/>
    </source>
</evidence>
<evidence type="ECO:0000313" key="20">
    <source>
        <dbReference type="RefSeq" id="XP_035825059.1"/>
    </source>
</evidence>
<feature type="domain" description="WW" evidence="18">
    <location>
        <begin position="56"/>
        <end position="89"/>
    </location>
</feature>
<keyword evidence="19" id="KW-1185">Reference proteome</keyword>
<evidence type="ECO:0000256" key="16">
    <source>
        <dbReference type="SAM" id="MobiDB-lite"/>
    </source>
</evidence>
<evidence type="ECO:0000256" key="5">
    <source>
        <dbReference type="ARBA" id="ARBA00022475"/>
    </source>
</evidence>
<evidence type="ECO:0000256" key="10">
    <source>
        <dbReference type="ARBA" id="ARBA00023054"/>
    </source>
</evidence>
<dbReference type="InterPro" id="IPR036020">
    <property type="entry name" value="WW_dom_sf"/>
</dbReference>
<feature type="compositionally biased region" description="Low complexity" evidence="16">
    <location>
        <begin position="1581"/>
        <end position="1617"/>
    </location>
</feature>
<feature type="compositionally biased region" description="Basic and acidic residues" evidence="16">
    <location>
        <begin position="1710"/>
        <end position="1720"/>
    </location>
</feature>
<protein>
    <recommendedName>
        <fullName evidence="4">Protein kibra</fullName>
    </recommendedName>
</protein>
<comment type="function">
    <text evidence="13">Regulator of the Hippo/SWH (Sav/Wts/Hpo) signaling pathway, a signaling pathway that plays a pivotal role in organ size control and tumor suppression by restricting proliferation and promoting apoptosis. The core of this pathway is composed of a kinase cascade wherein Hippo (Hpo), in complex with its regulatory protein Salvador (Sav), phosphorylates and activates Warts (Wts) in complex with its regulatory protein Mats, which in turn phosphorylates and inactivates the Yorkie (Yki) oncoprotein. Kibra acts synergistically along with Ex and Mer to regulate the Hippo signaling pathway.</text>
</comment>
<dbReference type="Pfam" id="PF00397">
    <property type="entry name" value="WW"/>
    <property type="match status" value="1"/>
</dbReference>
<comment type="similarity">
    <text evidence="3">Belongs to the WWC family. KIBRA subfamily.</text>
</comment>
<evidence type="ECO:0000256" key="3">
    <source>
        <dbReference type="ARBA" id="ARBA00010585"/>
    </source>
</evidence>
<evidence type="ECO:0000256" key="15">
    <source>
        <dbReference type="SAM" id="Coils"/>
    </source>
</evidence>
<proteinExistence type="inferred from homology"/>
<dbReference type="InterPro" id="IPR057747">
    <property type="entry name" value="WWC1_hairpin"/>
</dbReference>
<feature type="domain" description="C2" evidence="17">
    <location>
        <begin position="906"/>
        <end position="1025"/>
    </location>
</feature>
<feature type="coiled-coil region" evidence="15">
    <location>
        <begin position="356"/>
        <end position="383"/>
    </location>
</feature>
<feature type="compositionally biased region" description="Low complexity" evidence="16">
    <location>
        <begin position="527"/>
        <end position="589"/>
    </location>
</feature>
<evidence type="ECO:0000256" key="7">
    <source>
        <dbReference type="ARBA" id="ARBA00022553"/>
    </source>
</evidence>
<keyword evidence="9" id="KW-0805">Transcription regulation</keyword>
<feature type="region of interest" description="Disordered" evidence="16">
    <location>
        <begin position="828"/>
        <end position="862"/>
    </location>
</feature>
<keyword evidence="8" id="KW-0677">Repeat</keyword>
<dbReference type="Pfam" id="PF25802">
    <property type="entry name" value="WWC1"/>
    <property type="match status" value="1"/>
</dbReference>
<feature type="compositionally biased region" description="Low complexity" evidence="16">
    <location>
        <begin position="1133"/>
        <end position="1143"/>
    </location>
</feature>
<feature type="region of interest" description="Disordered" evidence="16">
    <location>
        <begin position="524"/>
        <end position="604"/>
    </location>
</feature>
<dbReference type="SMART" id="SM00239">
    <property type="entry name" value="C2"/>
    <property type="match status" value="1"/>
</dbReference>
<dbReference type="PANTHER" id="PTHR14791">
    <property type="entry name" value="BOMB/KIRA PROTEINS"/>
    <property type="match status" value="1"/>
</dbReference>
<accession>A0ABM1VRL7</accession>
<dbReference type="RefSeq" id="XP_035825059.1">
    <property type="nucleotide sequence ID" value="XM_035969166.1"/>
</dbReference>
<feature type="coiled-coil region" evidence="15">
    <location>
        <begin position="218"/>
        <end position="252"/>
    </location>
</feature>
<feature type="compositionally biased region" description="Low complexity" evidence="16">
    <location>
        <begin position="1096"/>
        <end position="1108"/>
    </location>
</feature>
<evidence type="ECO:0000256" key="13">
    <source>
        <dbReference type="ARBA" id="ARBA00024960"/>
    </source>
</evidence>
<feature type="region of interest" description="Disordered" evidence="16">
    <location>
        <begin position="1041"/>
        <end position="1189"/>
    </location>
</feature>
<dbReference type="SMART" id="SM00456">
    <property type="entry name" value="WW"/>
    <property type="match status" value="2"/>
</dbReference>
<feature type="compositionally biased region" description="Low complexity" evidence="16">
    <location>
        <begin position="1041"/>
        <end position="1062"/>
    </location>
</feature>
<feature type="compositionally biased region" description="Acidic residues" evidence="16">
    <location>
        <begin position="1167"/>
        <end position="1186"/>
    </location>
</feature>
<dbReference type="PROSITE" id="PS50020">
    <property type="entry name" value="WW_DOMAIN_2"/>
    <property type="match status" value="2"/>
</dbReference>
<evidence type="ECO:0000256" key="2">
    <source>
        <dbReference type="ARBA" id="ARBA00004496"/>
    </source>
</evidence>
<feature type="region of interest" description="Disordered" evidence="16">
    <location>
        <begin position="1685"/>
        <end position="1720"/>
    </location>
</feature>
<dbReference type="Gene3D" id="2.60.40.150">
    <property type="entry name" value="C2 domain"/>
    <property type="match status" value="1"/>
</dbReference>
<comment type="subunit">
    <text evidence="14">Forms a complex with Mer and Ex. Interacts (via domain WW 1) with Ex (via RXPPXY motif). Interacts with Mer, Sav, Hpo and Wts.</text>
</comment>
<keyword evidence="7" id="KW-0597">Phosphoprotein</keyword>
<keyword evidence="6" id="KW-0963">Cytoplasm</keyword>
<dbReference type="PROSITE" id="PS50004">
    <property type="entry name" value="C2"/>
    <property type="match status" value="1"/>
</dbReference>
<name>A0ABM1VRL7_APLCA</name>
<feature type="compositionally biased region" description="Basic residues" evidence="16">
    <location>
        <begin position="1244"/>
        <end position="1257"/>
    </location>
</feature>
<evidence type="ECO:0000256" key="12">
    <source>
        <dbReference type="ARBA" id="ARBA00023163"/>
    </source>
</evidence>
<evidence type="ECO:0000256" key="11">
    <source>
        <dbReference type="ARBA" id="ARBA00023136"/>
    </source>
</evidence>
<dbReference type="PANTHER" id="PTHR14791:SF29">
    <property type="entry name" value="PROTEIN KIBRA"/>
    <property type="match status" value="1"/>
</dbReference>
<dbReference type="Proteomes" id="UP000694888">
    <property type="component" value="Unplaced"/>
</dbReference>
<dbReference type="SUPFAM" id="SSF49562">
    <property type="entry name" value="C2 domain (Calcium/lipid-binding domain, CaLB)"/>
    <property type="match status" value="1"/>
</dbReference>
<dbReference type="InterPro" id="IPR035892">
    <property type="entry name" value="C2_domain_sf"/>
</dbReference>
<keyword evidence="11" id="KW-0472">Membrane</keyword>
<feature type="coiled-coil region" evidence="15">
    <location>
        <begin position="290"/>
        <end position="324"/>
    </location>
</feature>
<dbReference type="SUPFAM" id="SSF51045">
    <property type="entry name" value="WW domain"/>
    <property type="match status" value="2"/>
</dbReference>
<evidence type="ECO:0000256" key="14">
    <source>
        <dbReference type="ARBA" id="ARBA00025969"/>
    </source>
</evidence>
<feature type="region of interest" description="Disordered" evidence="16">
    <location>
        <begin position="1478"/>
        <end position="1501"/>
    </location>
</feature>
<evidence type="ECO:0000256" key="8">
    <source>
        <dbReference type="ARBA" id="ARBA00022737"/>
    </source>
</evidence>
<dbReference type="GeneID" id="101846498"/>
<gene>
    <name evidence="20" type="primary">LOC101846498</name>
</gene>
<dbReference type="InterPro" id="IPR001202">
    <property type="entry name" value="WW_dom"/>
</dbReference>
<evidence type="ECO:0000256" key="6">
    <source>
        <dbReference type="ARBA" id="ARBA00022490"/>
    </source>
</evidence>
<evidence type="ECO:0000256" key="9">
    <source>
        <dbReference type="ARBA" id="ARBA00023015"/>
    </source>
</evidence>
<keyword evidence="12" id="KW-0804">Transcription</keyword>
<evidence type="ECO:0000256" key="4">
    <source>
        <dbReference type="ARBA" id="ARBA00013712"/>
    </source>
</evidence>
<sequence>MPERGSGDFPLPEGWEKAVDYDGKSFFIDHNNRRTTWIDPRDRFTKPQTFADCVGDELPLGWEEIYDPNVGVYYINHINQINQLEDPRVQWRQEQEHMLKEYLVTAQEDLEAKKEIYSIKEQRLLLAQDEYQHLNDTLSGWKSSRTSLNSNSSVGSTKYDPDLLKQDVNLAKSRVARLKRELEQIGAEMSYQERGVETLSSVGQKLSSISGGYSLEQAQRILSEIRQLQSRLSQGEKEKNDLMQSLARLKEDLMKRASGSSPDVSTLSLTQERLDMASQTDLRGEFGRSQSRLLAEKTRMQLQYDEAQRRLGELKCRLAKIEDKMVPGQPESDKDRLLLIQEKEQLLRELRSIDPKGRTEADLQTVKDRIAELEQDLHYAREISNKQIQQRITLHDEKATILHELKETTKLTSYLESQLRSLSLSTLSVSSGSSLGSLGSLSAGSRGSLNSLSTMDIYSNGQVGGQGTGEVNLQELLQRVEKLLQGHSMSPIQETQSSLPHDDITEAATSSYMQSVLGSNQELADASNNNTSNNNSSNTNSSNNNVNNVLSNSNNNLSSILSNSQNSSSLSGLQKPSLSPKSSLTSASPPVSPIYSFGPPPSYEQHMNALEQRHVPMQPVLPQQQPLNSSNSSLNSNSNVDNLLWILNANAANGDYDQPSMVTDVSSTQNHGVEVEDSNSANFAAGVPSSLGPAAVPSALAFFNSASNQHVAGAASSVLLQQQQQLPVPNSSTDDIIPLPQRNTVPTAMGSESNVVALDGLSSKATVPVVMATSTSTSALSLPHSSTMSSTLTTVGTVAQPHHTAPKSLPSDITNECLPSSCGLSSSVPTVGPVSRHSHSCEPIPNPPLSPISESSSGVGNNLSGGNTRSVSAAVSDESVAGDSGVFEASVRRTGYIDKVLETNLESAQIQIKLKYEGVERQLLVGIEQARNLEVLPFPWDSRVCIKAALLPNQTMCWETQPLPELRSPKFSEMFRVSIPEHKLFSKTLQVHVWSLSAEKGEECLGCAQVSLAEFDPKCVLVRWYNVLSFRFMQSEMKGQSSSVSSNNWSSIQSQPSSSSSSEGVKPLYSYSRAKQKQSQDRVHQLLEASSAKLRQASSASVSDDQSSGTDSASGKRSQHPVVVSLKEESSDESTIISSQTSTLTRNHGPEEMKNHRFDGSHFHDGVEDDDGGDDDDDEDEEEEEKDKDFEQMIQEVLDELAESVDHCDHDNFTESEDGQLVVTCDKETNTEAGEYTLREVKRHGPHHHRHHPHHKQQQQQRYMNSLRSSTIKRSQTFSPACRQPPPGYVCKLNRSDSDSSMPLYKKTPFQRNTVSRRSLRWKRADGSVGFMPLTSHIPFRTSLDLELDLQASHTKLSHLTDEISRLKELKYTLEESKNKGESELPSWLSENEKFHRLLSMAEKLQTSSGIEKREYISKQDKRAEHLMKKVTKEVQRMRQGTQQSRMFTFREKMAFFTSANMDVPVIPSEAARVGPLSRRVSRSEAGGTEKVSPTNGLAAPPTAISHVAPLSSSNGEVQGLDVFPRSRVAAPPPSNVLGAPMAPHSSLVSSNGLGEGHQHRLTSERASGPLPAFQACAELSSSSQSPCGPSQPLSSISGIASIAGPSPQSQLPSSQPAEEIYNSATSARSTVLSPVNTATPVGIADQDALVTSTVSKNQKPSVASTVECGQTVNDFSAASVVVEGGGGEEEMGSLSAEGPSGSGGALESFFHDDRIGEEV</sequence>
<feature type="domain" description="WW" evidence="18">
    <location>
        <begin position="9"/>
        <end position="42"/>
    </location>
</feature>
<organism evidence="19 20">
    <name type="scientific">Aplysia californica</name>
    <name type="common">California sea hare</name>
    <dbReference type="NCBI Taxonomy" id="6500"/>
    <lineage>
        <taxon>Eukaryota</taxon>
        <taxon>Metazoa</taxon>
        <taxon>Spiralia</taxon>
        <taxon>Lophotrochozoa</taxon>
        <taxon>Mollusca</taxon>
        <taxon>Gastropoda</taxon>
        <taxon>Heterobranchia</taxon>
        <taxon>Euthyneura</taxon>
        <taxon>Tectipleura</taxon>
        <taxon>Aplysiida</taxon>
        <taxon>Aplysioidea</taxon>
        <taxon>Aplysiidae</taxon>
        <taxon>Aplysia</taxon>
    </lineage>
</organism>
<keyword evidence="5" id="KW-1003">Cell membrane</keyword>
<dbReference type="PROSITE" id="PS01159">
    <property type="entry name" value="WW_DOMAIN_1"/>
    <property type="match status" value="1"/>
</dbReference>
<keyword evidence="10 15" id="KW-0175">Coiled coil</keyword>
<dbReference type="Pfam" id="PF00168">
    <property type="entry name" value="C2"/>
    <property type="match status" value="1"/>
</dbReference>
<dbReference type="InterPro" id="IPR051105">
    <property type="entry name" value="WWC/KIBRA_Hippo_Reg"/>
</dbReference>
<comment type="subcellular location">
    <subcellularLocation>
        <location evidence="1">Apical cell membrane</location>
    </subcellularLocation>
    <subcellularLocation>
        <location evidence="2">Cytoplasm</location>
    </subcellularLocation>
</comment>
<evidence type="ECO:0000259" key="17">
    <source>
        <dbReference type="PROSITE" id="PS50004"/>
    </source>
</evidence>
<feature type="compositionally biased region" description="Basic and acidic residues" evidence="16">
    <location>
        <begin position="1148"/>
        <end position="1166"/>
    </location>
</feature>
<dbReference type="CDD" id="cd00201">
    <property type="entry name" value="WW"/>
    <property type="match status" value="2"/>
</dbReference>
<dbReference type="InterPro" id="IPR000008">
    <property type="entry name" value="C2_dom"/>
</dbReference>